<proteinExistence type="predicted"/>
<accession>A0A089P2L6</accession>
<protein>
    <submittedName>
        <fullName evidence="2">Protein of unassigned function</fullName>
    </submittedName>
</protein>
<feature type="region of interest" description="Disordered" evidence="1">
    <location>
        <begin position="1"/>
        <end position="61"/>
    </location>
</feature>
<evidence type="ECO:0000313" key="3">
    <source>
        <dbReference type="Proteomes" id="UP000029492"/>
    </source>
</evidence>
<reference evidence="2 3" key="1">
    <citation type="journal article" date="2014" name="PLoS ONE">
        <title>Genome Information of Methylobacterium oryzae, a Plant-Probiotic Methylotroph in the Phyllosphere.</title>
        <authorList>
            <person name="Kwak M.J."/>
            <person name="Jeong H."/>
            <person name="Madhaiyan M."/>
            <person name="Lee Y."/>
            <person name="Sa T.M."/>
            <person name="Oh T.K."/>
            <person name="Kim J.F."/>
        </authorList>
    </citation>
    <scope>NUCLEOTIDE SEQUENCE [LARGE SCALE GENOMIC DNA]</scope>
    <source>
        <strain evidence="2 3">CBMB20</strain>
    </source>
</reference>
<dbReference type="EMBL" id="CP003811">
    <property type="protein sequence ID" value="AIQ92293.1"/>
    <property type="molecule type" value="Genomic_DNA"/>
</dbReference>
<dbReference type="Proteomes" id="UP000029492">
    <property type="component" value="Chromosome"/>
</dbReference>
<gene>
    <name evidence="2" type="ORF">MOC_4538</name>
</gene>
<name>A0A089P2L6_9HYPH</name>
<dbReference type="RefSeq" id="WP_043759243.1">
    <property type="nucleotide sequence ID" value="NZ_CP003811.1"/>
</dbReference>
<dbReference type="AlphaFoldDB" id="A0A089P2L6"/>
<keyword evidence="3" id="KW-1185">Reference proteome</keyword>
<evidence type="ECO:0000313" key="2">
    <source>
        <dbReference type="EMBL" id="AIQ92293.1"/>
    </source>
</evidence>
<feature type="compositionally biased region" description="Polar residues" evidence="1">
    <location>
        <begin position="28"/>
        <end position="38"/>
    </location>
</feature>
<dbReference type="KEGG" id="mor:MOC_4538"/>
<dbReference type="HOGENOM" id="CLU_2409881_0_0_5"/>
<organism evidence="2 3">
    <name type="scientific">Methylobacterium oryzae CBMB20</name>
    <dbReference type="NCBI Taxonomy" id="693986"/>
    <lineage>
        <taxon>Bacteria</taxon>
        <taxon>Pseudomonadati</taxon>
        <taxon>Pseudomonadota</taxon>
        <taxon>Alphaproteobacteria</taxon>
        <taxon>Hyphomicrobiales</taxon>
        <taxon>Methylobacteriaceae</taxon>
        <taxon>Methylobacterium</taxon>
    </lineage>
</organism>
<sequence length="92" mass="9583">MAGIDSGYPETRGDDTGASAPTGRPTAASVSAFSSTGPNGDRGPHGADQSTGPGSERARLFTIHRVRPRTRLSALLRCTLASRRRSATSARE</sequence>
<dbReference type="STRING" id="693986.MOC_4538"/>
<evidence type="ECO:0000256" key="1">
    <source>
        <dbReference type="SAM" id="MobiDB-lite"/>
    </source>
</evidence>